<feature type="chain" id="PRO_5003388654" description="Secreted protein" evidence="1">
    <location>
        <begin position="26"/>
        <end position="152"/>
    </location>
</feature>
<dbReference type="EMBL" id="AFWV01000014">
    <property type="protein sequence ID" value="EGV16777.1"/>
    <property type="molecule type" value="Genomic_DNA"/>
</dbReference>
<evidence type="ECO:0000313" key="3">
    <source>
        <dbReference type="Proteomes" id="UP000005459"/>
    </source>
</evidence>
<evidence type="ECO:0008006" key="4">
    <source>
        <dbReference type="Google" id="ProtNLM"/>
    </source>
</evidence>
<proteinExistence type="predicted"/>
<dbReference type="AlphaFoldDB" id="F9UG51"/>
<evidence type="ECO:0000256" key="1">
    <source>
        <dbReference type="SAM" id="SignalP"/>
    </source>
</evidence>
<name>F9UG51_9GAMM</name>
<reference evidence="2 3" key="1">
    <citation type="submission" date="2011-06" db="EMBL/GenBank/DDBJ databases">
        <title>The draft genome of Thiocapsa marina 5811.</title>
        <authorList>
            <consortium name="US DOE Joint Genome Institute (JGI-PGF)"/>
            <person name="Lucas S."/>
            <person name="Han J."/>
            <person name="Cheng J.-F."/>
            <person name="Goodwin L."/>
            <person name="Pitluck S."/>
            <person name="Peters L."/>
            <person name="Land M.L."/>
            <person name="Hauser L."/>
            <person name="Vogl K."/>
            <person name="Liu Z."/>
            <person name="Imhoff J."/>
            <person name="Thiel V."/>
            <person name="Frigaard N.-U."/>
            <person name="Bryant D."/>
            <person name="Woyke T.J."/>
        </authorList>
    </citation>
    <scope>NUCLEOTIDE SEQUENCE [LARGE SCALE GENOMIC DNA]</scope>
    <source>
        <strain evidence="2 3">5811</strain>
    </source>
</reference>
<accession>F9UG51</accession>
<organism evidence="2 3">
    <name type="scientific">Thiocapsa marina 5811</name>
    <dbReference type="NCBI Taxonomy" id="768671"/>
    <lineage>
        <taxon>Bacteria</taxon>
        <taxon>Pseudomonadati</taxon>
        <taxon>Pseudomonadota</taxon>
        <taxon>Gammaproteobacteria</taxon>
        <taxon>Chromatiales</taxon>
        <taxon>Chromatiaceae</taxon>
        <taxon>Thiocapsa</taxon>
    </lineage>
</organism>
<keyword evidence="1" id="KW-0732">Signal</keyword>
<sequence>MFRVFRSRFHGVLAAGFFLLLETGAAPGAAAMSGPAWDACRDRVIANLEAAGLRDFGDVSAYTGATGTGALQAVIERCGYRSEHLDPAFCDDLYEQVYAACREDGFEGMSMAATSWVLIFDPQGPLVERLRRVCIEPATIDRSRFGRLICGE</sequence>
<keyword evidence="3" id="KW-1185">Reference proteome</keyword>
<protein>
    <recommendedName>
        <fullName evidence="4">Secreted protein</fullName>
    </recommendedName>
</protein>
<dbReference type="RefSeq" id="WP_007194776.1">
    <property type="nucleotide sequence ID" value="NZ_AFWV01000014.1"/>
</dbReference>
<evidence type="ECO:0000313" key="2">
    <source>
        <dbReference type="EMBL" id="EGV16777.1"/>
    </source>
</evidence>
<gene>
    <name evidence="2" type="ORF">ThimaDRAFT_3904</name>
</gene>
<dbReference type="STRING" id="768671.ThimaDRAFT_3904"/>
<dbReference type="Proteomes" id="UP000005459">
    <property type="component" value="Unassembled WGS sequence"/>
</dbReference>
<feature type="signal peptide" evidence="1">
    <location>
        <begin position="1"/>
        <end position="25"/>
    </location>
</feature>